<organism evidence="2 3">
    <name type="scientific">Isachenkonia alkalipeptolytica</name>
    <dbReference type="NCBI Taxonomy" id="2565777"/>
    <lineage>
        <taxon>Bacteria</taxon>
        <taxon>Bacillati</taxon>
        <taxon>Bacillota</taxon>
        <taxon>Clostridia</taxon>
        <taxon>Eubacteriales</taxon>
        <taxon>Clostridiaceae</taxon>
        <taxon>Isachenkonia</taxon>
    </lineage>
</organism>
<comment type="caution">
    <text evidence="2">The sequence shown here is derived from an EMBL/GenBank/DDBJ whole genome shotgun (WGS) entry which is preliminary data.</text>
</comment>
<sequence>MEKSKEVFLMTVGEDMKVEIIEAELKKAGIPLLKKHREGGDYLSIYMGRSMYGVDLYVSEESYGIAREILLDLGITDIEGNPVGERNPEKDGKGHQQNKVQVKMFKVGIFLIFLLWLLLWWRSA</sequence>
<feature type="transmembrane region" description="Helical" evidence="1">
    <location>
        <begin position="104"/>
        <end position="121"/>
    </location>
</feature>
<dbReference type="AlphaFoldDB" id="A0AA43XMN3"/>
<evidence type="ECO:0000313" key="2">
    <source>
        <dbReference type="EMBL" id="NBG89643.1"/>
    </source>
</evidence>
<evidence type="ECO:0000313" key="3">
    <source>
        <dbReference type="Proteomes" id="UP000449710"/>
    </source>
</evidence>
<dbReference type="InterPro" id="IPR011322">
    <property type="entry name" value="N-reg_PII-like_a/b"/>
</dbReference>
<keyword evidence="1" id="KW-0812">Transmembrane</keyword>
<evidence type="ECO:0008006" key="4">
    <source>
        <dbReference type="Google" id="ProtNLM"/>
    </source>
</evidence>
<evidence type="ECO:0000256" key="1">
    <source>
        <dbReference type="SAM" id="Phobius"/>
    </source>
</evidence>
<accession>A0AA43XMN3</accession>
<proteinExistence type="predicted"/>
<dbReference type="SUPFAM" id="SSF54913">
    <property type="entry name" value="GlnB-like"/>
    <property type="match status" value="1"/>
</dbReference>
<keyword evidence="3" id="KW-1185">Reference proteome</keyword>
<reference evidence="2 3" key="1">
    <citation type="submission" date="2019-04" db="EMBL/GenBank/DDBJ databases">
        <title>Isachenkonia alkalipeptolytica gen. nov. sp. nov. a new anaerobic, alkiliphilic organothrophic bacterium capable to reduce synthesized ferrihydrite isolated from a soda lake.</title>
        <authorList>
            <person name="Toshchakov S.V."/>
            <person name="Zavarzina D.G."/>
            <person name="Zhilina T.N."/>
            <person name="Kostrikina N.A."/>
            <person name="Kublanov I.V."/>
        </authorList>
    </citation>
    <scope>NUCLEOTIDE SEQUENCE [LARGE SCALE GENOMIC DNA]</scope>
    <source>
        <strain evidence="2 3">Z-1701</strain>
    </source>
</reference>
<gene>
    <name evidence="2" type="ORF">ISALK_14250</name>
</gene>
<name>A0AA43XMN3_9CLOT</name>
<keyword evidence="1" id="KW-1133">Transmembrane helix</keyword>
<dbReference type="Proteomes" id="UP000449710">
    <property type="component" value="Unassembled WGS sequence"/>
</dbReference>
<dbReference type="RefSeq" id="WP_160723515.1">
    <property type="nucleotide sequence ID" value="NZ_SUMG01000038.1"/>
</dbReference>
<dbReference type="EMBL" id="SUMG01000038">
    <property type="protein sequence ID" value="NBG89643.1"/>
    <property type="molecule type" value="Genomic_DNA"/>
</dbReference>
<protein>
    <recommendedName>
        <fullName evidence="4">DUF2007 domain-containing protein</fullName>
    </recommendedName>
</protein>
<keyword evidence="1" id="KW-0472">Membrane</keyword>